<evidence type="ECO:0000256" key="7">
    <source>
        <dbReference type="ARBA" id="ARBA00022691"/>
    </source>
</evidence>
<evidence type="ECO:0000256" key="3">
    <source>
        <dbReference type="ARBA" id="ARBA00001966"/>
    </source>
</evidence>
<comment type="catalytic activity">
    <reaction evidence="1">
        <text>L-lysine = D-beta-lysine</text>
        <dbReference type="Rhea" id="RHEA:44148"/>
        <dbReference type="ChEBI" id="CHEBI:32551"/>
        <dbReference type="ChEBI" id="CHEBI:84138"/>
    </reaction>
</comment>
<dbReference type="InterPro" id="IPR013785">
    <property type="entry name" value="Aldolase_TIM"/>
</dbReference>
<keyword evidence="7" id="KW-0949">S-adenosyl-L-methionine</keyword>
<comment type="cofactor">
    <cofactor evidence="2 15">
        <name>pyridoxal 5'-phosphate</name>
        <dbReference type="ChEBI" id="CHEBI:597326"/>
    </cofactor>
</comment>
<dbReference type="GO" id="GO:0051539">
    <property type="term" value="F:4 iron, 4 sulfur cluster binding"/>
    <property type="evidence" value="ECO:0007669"/>
    <property type="project" value="UniProtKB-KW"/>
</dbReference>
<keyword evidence="9 15" id="KW-0663">Pyridoxal phosphate</keyword>
<gene>
    <name evidence="18" type="primary">epmB</name>
    <name evidence="18" type="ORF">K239x_14020</name>
</gene>
<feature type="domain" description="Radical SAM core" evidence="17">
    <location>
        <begin position="132"/>
        <end position="344"/>
    </location>
</feature>
<evidence type="ECO:0000256" key="2">
    <source>
        <dbReference type="ARBA" id="ARBA00001933"/>
    </source>
</evidence>
<feature type="region of interest" description="Disordered" evidence="16">
    <location>
        <begin position="1"/>
        <end position="37"/>
    </location>
</feature>
<comment type="cofactor">
    <cofactor evidence="3">
        <name>[4Fe-4S] cluster</name>
        <dbReference type="ChEBI" id="CHEBI:49883"/>
    </cofactor>
</comment>
<evidence type="ECO:0000256" key="16">
    <source>
        <dbReference type="SAM" id="MobiDB-lite"/>
    </source>
</evidence>
<dbReference type="SFLD" id="SFLDF00314">
    <property type="entry name" value="L-lysine_2_3-aminomutase_(yjeK"/>
    <property type="match status" value="1"/>
</dbReference>
<name>A0A517NQQ3_9BACT</name>
<keyword evidence="12 18" id="KW-0413">Isomerase</keyword>
<dbReference type="SFLD" id="SFLDS00029">
    <property type="entry name" value="Radical_SAM"/>
    <property type="match status" value="1"/>
</dbReference>
<evidence type="ECO:0000313" key="19">
    <source>
        <dbReference type="Proteomes" id="UP000319817"/>
    </source>
</evidence>
<proteinExistence type="inferred from homology"/>
<dbReference type="InterPro" id="IPR058240">
    <property type="entry name" value="rSAM_sf"/>
</dbReference>
<dbReference type="NCBIfam" id="TIGR03821">
    <property type="entry name" value="EFP_modif_epmB"/>
    <property type="match status" value="1"/>
</dbReference>
<feature type="binding site" evidence="14">
    <location>
        <position position="146"/>
    </location>
    <ligand>
        <name>[4Fe-4S] cluster</name>
        <dbReference type="ChEBI" id="CHEBI:49883"/>
        <note>4Fe-4S-S-AdoMet</note>
    </ligand>
</feature>
<dbReference type="Pfam" id="PF04055">
    <property type="entry name" value="Radical_SAM"/>
    <property type="match status" value="1"/>
</dbReference>
<comment type="similarity">
    <text evidence="4">Belongs to the radical SAM superfamily. KamA family.</text>
</comment>
<evidence type="ECO:0000256" key="10">
    <source>
        <dbReference type="ARBA" id="ARBA00023004"/>
    </source>
</evidence>
<dbReference type="PANTHER" id="PTHR30538">
    <property type="entry name" value="LYSINE 2,3-AMINOMUTASE-RELATED"/>
    <property type="match status" value="1"/>
</dbReference>
<evidence type="ECO:0000256" key="9">
    <source>
        <dbReference type="ARBA" id="ARBA00022898"/>
    </source>
</evidence>
<feature type="binding site" evidence="14">
    <location>
        <position position="153"/>
    </location>
    <ligand>
        <name>[4Fe-4S] cluster</name>
        <dbReference type="ChEBI" id="CHEBI:49883"/>
        <note>4Fe-4S-S-AdoMet</note>
    </ligand>
</feature>
<dbReference type="OrthoDB" id="9768064at2"/>
<dbReference type="EMBL" id="CP036526">
    <property type="protein sequence ID" value="QDT09456.1"/>
    <property type="molecule type" value="Genomic_DNA"/>
</dbReference>
<evidence type="ECO:0000313" key="18">
    <source>
        <dbReference type="EMBL" id="QDT09456.1"/>
    </source>
</evidence>
<dbReference type="PIRSF" id="PIRSF004911">
    <property type="entry name" value="DUF160"/>
    <property type="match status" value="1"/>
</dbReference>
<evidence type="ECO:0000256" key="6">
    <source>
        <dbReference type="ARBA" id="ARBA00022485"/>
    </source>
</evidence>
<feature type="modified residue" description="N6-(pyridoxal phosphate)lysine" evidence="15">
    <location>
        <position position="358"/>
    </location>
</feature>
<dbReference type="InterPro" id="IPR007197">
    <property type="entry name" value="rSAM"/>
</dbReference>
<dbReference type="NCBIfam" id="TIGR00238">
    <property type="entry name" value="KamA family radical SAM protein"/>
    <property type="match status" value="1"/>
</dbReference>
<evidence type="ECO:0000256" key="1">
    <source>
        <dbReference type="ARBA" id="ARBA00001352"/>
    </source>
</evidence>
<evidence type="ECO:0000256" key="14">
    <source>
        <dbReference type="PIRSR" id="PIRSR004911-1"/>
    </source>
</evidence>
<evidence type="ECO:0000256" key="12">
    <source>
        <dbReference type="ARBA" id="ARBA00023235"/>
    </source>
</evidence>
<dbReference type="GO" id="GO:0046872">
    <property type="term" value="F:metal ion binding"/>
    <property type="evidence" value="ECO:0007669"/>
    <property type="project" value="UniProtKB-KW"/>
</dbReference>
<dbReference type="GO" id="GO:0016853">
    <property type="term" value="F:isomerase activity"/>
    <property type="evidence" value="ECO:0007669"/>
    <property type="project" value="UniProtKB-KW"/>
</dbReference>
<evidence type="ECO:0000256" key="5">
    <source>
        <dbReference type="ARBA" id="ARBA00022363"/>
    </source>
</evidence>
<evidence type="ECO:0000259" key="17">
    <source>
        <dbReference type="PROSITE" id="PS51918"/>
    </source>
</evidence>
<evidence type="ECO:0000256" key="4">
    <source>
        <dbReference type="ARBA" id="ARBA00008703"/>
    </source>
</evidence>
<keyword evidence="11 14" id="KW-0411">Iron-sulfur</keyword>
<feature type="binding site" evidence="14">
    <location>
        <position position="150"/>
    </location>
    <ligand>
        <name>[4Fe-4S] cluster</name>
        <dbReference type="ChEBI" id="CHEBI:49883"/>
        <note>4Fe-4S-S-AdoMet</note>
    </ligand>
</feature>
<keyword evidence="10" id="KW-0408">Iron</keyword>
<dbReference type="SFLD" id="SFLDG01070">
    <property type="entry name" value="PLP-dependent"/>
    <property type="match status" value="1"/>
</dbReference>
<organism evidence="18 19">
    <name type="scientific">Stieleria marina</name>
    <dbReference type="NCBI Taxonomy" id="1930275"/>
    <lineage>
        <taxon>Bacteria</taxon>
        <taxon>Pseudomonadati</taxon>
        <taxon>Planctomycetota</taxon>
        <taxon>Planctomycetia</taxon>
        <taxon>Pirellulales</taxon>
        <taxon>Pirellulaceae</taxon>
        <taxon>Stieleria</taxon>
    </lineage>
</organism>
<dbReference type="CDD" id="cd01335">
    <property type="entry name" value="Radical_SAM"/>
    <property type="match status" value="1"/>
</dbReference>
<protein>
    <recommendedName>
        <fullName evidence="5">L-lysine 2,3-aminomutase</fullName>
    </recommendedName>
    <alternativeName>
        <fullName evidence="13">EF-P post-translational modification enzyme B</fullName>
    </alternativeName>
</protein>
<evidence type="ECO:0000256" key="15">
    <source>
        <dbReference type="PIRSR" id="PIRSR603739-50"/>
    </source>
</evidence>
<reference evidence="18 19" key="1">
    <citation type="submission" date="2019-02" db="EMBL/GenBank/DDBJ databases">
        <title>Deep-cultivation of Planctomycetes and their phenomic and genomic characterization uncovers novel biology.</title>
        <authorList>
            <person name="Wiegand S."/>
            <person name="Jogler M."/>
            <person name="Boedeker C."/>
            <person name="Pinto D."/>
            <person name="Vollmers J."/>
            <person name="Rivas-Marin E."/>
            <person name="Kohn T."/>
            <person name="Peeters S.H."/>
            <person name="Heuer A."/>
            <person name="Rast P."/>
            <person name="Oberbeckmann S."/>
            <person name="Bunk B."/>
            <person name="Jeske O."/>
            <person name="Meyerdierks A."/>
            <person name="Storesund J.E."/>
            <person name="Kallscheuer N."/>
            <person name="Luecker S."/>
            <person name="Lage O.M."/>
            <person name="Pohl T."/>
            <person name="Merkel B.J."/>
            <person name="Hornburger P."/>
            <person name="Mueller R.-W."/>
            <person name="Bruemmer F."/>
            <person name="Labrenz M."/>
            <person name="Spormann A.M."/>
            <person name="Op den Camp H."/>
            <person name="Overmann J."/>
            <person name="Amann R."/>
            <person name="Jetten M.S.M."/>
            <person name="Mascher T."/>
            <person name="Medema M.H."/>
            <person name="Devos D.P."/>
            <person name="Kaster A.-K."/>
            <person name="Ovreas L."/>
            <person name="Rohde M."/>
            <person name="Galperin M.Y."/>
            <person name="Jogler C."/>
        </authorList>
    </citation>
    <scope>NUCLEOTIDE SEQUENCE [LARGE SCALE GENOMIC DNA]</scope>
    <source>
        <strain evidence="18 19">K23_9</strain>
    </source>
</reference>
<dbReference type="InterPro" id="IPR003739">
    <property type="entry name" value="Lys_aminomutase/Glu_NH3_mut"/>
</dbReference>
<dbReference type="RefSeq" id="WP_145417013.1">
    <property type="nucleotide sequence ID" value="NZ_CP036526.1"/>
</dbReference>
<feature type="compositionally biased region" description="Polar residues" evidence="16">
    <location>
        <begin position="26"/>
        <end position="36"/>
    </location>
</feature>
<dbReference type="PROSITE" id="PS51918">
    <property type="entry name" value="RADICAL_SAM"/>
    <property type="match status" value="1"/>
</dbReference>
<dbReference type="InterPro" id="IPR022462">
    <property type="entry name" value="EpmB"/>
</dbReference>
<evidence type="ECO:0000256" key="11">
    <source>
        <dbReference type="ARBA" id="ARBA00023014"/>
    </source>
</evidence>
<accession>A0A517NQQ3</accession>
<evidence type="ECO:0000256" key="8">
    <source>
        <dbReference type="ARBA" id="ARBA00022723"/>
    </source>
</evidence>
<evidence type="ECO:0000256" key="13">
    <source>
        <dbReference type="ARBA" id="ARBA00030756"/>
    </source>
</evidence>
<dbReference type="Gene3D" id="3.20.20.70">
    <property type="entry name" value="Aldolase class I"/>
    <property type="match status" value="1"/>
</dbReference>
<keyword evidence="6 14" id="KW-0004">4Fe-4S</keyword>
<sequence length="377" mass="41610">MQQAQSLTPHANLVRTASGDEVRDQPSGSPAPTQSAAVDWQTAMKRAIRSGSVLRKTLGLPPLNANLAQVAAESEFPTFVPLEFLRRIQPGQLDDPLLRQVLPVEAESLEVDGFAGDPVGDLQSMPASGVLHKYDGRALVVTTGACGVHCRYCFRREFPYSEAGNAKESYAQVIDYIRSDASIDEVLLSGGDPLTLVDEKLFELISQIESIDHVKRLRIHSRMPIVIPQRVTSELVARLQQSCLAVWFVIHMNHTNEWDAAVADAIAKLVDAGIPVLNQAVLLRGVNDDVRALADLSNVLINHRVQPYYLHQLDRVKGAAHFEVDENVGFDLVQQLRSLLPGYAVPTYVREIEGRQSKTPVWEMGQNENGVSLDTRK</sequence>
<keyword evidence="8 14" id="KW-0479">Metal-binding</keyword>
<keyword evidence="19" id="KW-1185">Reference proteome</keyword>
<dbReference type="PANTHER" id="PTHR30538:SF1">
    <property type="entry name" value="L-LYSINE 2,3-AMINOMUTASE"/>
    <property type="match status" value="1"/>
</dbReference>
<dbReference type="SUPFAM" id="SSF102114">
    <property type="entry name" value="Radical SAM enzymes"/>
    <property type="match status" value="1"/>
</dbReference>
<dbReference type="Proteomes" id="UP000319817">
    <property type="component" value="Chromosome"/>
</dbReference>
<dbReference type="AlphaFoldDB" id="A0A517NQQ3"/>